<evidence type="ECO:0000256" key="1">
    <source>
        <dbReference type="ARBA" id="ARBA00004442"/>
    </source>
</evidence>
<geneLocation type="plasmid" evidence="7 8">
    <name>pCadTS8_1</name>
</geneLocation>
<dbReference type="InterPro" id="IPR010104">
    <property type="entry name" value="TonB_rcpt_bac"/>
</dbReference>
<keyword evidence="7" id="KW-0675">Receptor</keyword>
<evidence type="ECO:0000256" key="2">
    <source>
        <dbReference type="ARBA" id="ARBA00023136"/>
    </source>
</evidence>
<comment type="similarity">
    <text evidence="4">Belongs to the TonB-dependent receptor family.</text>
</comment>
<dbReference type="Gene3D" id="3.55.50.30">
    <property type="match status" value="1"/>
</dbReference>
<dbReference type="Proteomes" id="UP001163726">
    <property type="component" value="Plasmid pCadTS8_1"/>
</dbReference>
<dbReference type="PANTHER" id="PTHR40980">
    <property type="entry name" value="PLUG DOMAIN-CONTAINING PROTEIN"/>
    <property type="match status" value="1"/>
</dbReference>
<evidence type="ECO:0000256" key="3">
    <source>
        <dbReference type="ARBA" id="ARBA00023237"/>
    </source>
</evidence>
<dbReference type="Gene3D" id="2.170.130.10">
    <property type="entry name" value="TonB-dependent receptor, plug domain"/>
    <property type="match status" value="1"/>
</dbReference>
<evidence type="ECO:0000256" key="4">
    <source>
        <dbReference type="RuleBase" id="RU003357"/>
    </source>
</evidence>
<comment type="subcellular location">
    <subcellularLocation>
        <location evidence="1 4">Cell outer membrane</location>
    </subcellularLocation>
</comment>
<dbReference type="NCBIfam" id="TIGR01782">
    <property type="entry name" value="TonB-Xanth-Caul"/>
    <property type="match status" value="1"/>
</dbReference>
<evidence type="ECO:0000313" key="7">
    <source>
        <dbReference type="EMBL" id="WAJ71782.1"/>
    </source>
</evidence>
<keyword evidence="2 4" id="KW-0472">Membrane</keyword>
<dbReference type="InterPro" id="IPR000531">
    <property type="entry name" value="Beta-barrel_TonB"/>
</dbReference>
<keyword evidence="4" id="KW-0798">TonB box</keyword>
<gene>
    <name evidence="7" type="ORF">OLW01_15705</name>
</gene>
<evidence type="ECO:0000259" key="5">
    <source>
        <dbReference type="Pfam" id="PF00593"/>
    </source>
</evidence>
<accession>A0ABY7AQF1</accession>
<dbReference type="RefSeq" id="WP_268076504.1">
    <property type="nucleotide sequence ID" value="NZ_CP109966.1"/>
</dbReference>
<dbReference type="Gene3D" id="2.40.170.20">
    <property type="entry name" value="TonB-dependent receptor, beta-barrel domain"/>
    <property type="match status" value="1"/>
</dbReference>
<sequence length="1018" mass="114510">MFQALTRLLVFVGIIIGCLVNTCLAASEKKFQFNISETRAELSLLQFANQAKLSFFISYELVEGVKTNPLIGEFTLIQAAKILFNQTKLVGGIDENGAFALKARALVSEQNELVAEEKPLDPPRNTDEQIETIYVKGMDSDLPYNWRLKQVSDGVQDLIDRKQMNSQPSQNLAENLQKSVGVSISRSIGEGGDVSVRGFGPNYNVTTVNGRTIATSKANRNFDFRILPNDFVKNIDIIKSASADLSAGSIGANIDISTARPFDYDGLYVDTRFGLNTSELRPEYGTHLSNLYSNTFFDGQLGFMIGVLRDRSLYRVDRYSTQRLAQSNILPENLQGEVLNQSGEAVEASTIRRPLRMIFDVQNGEKRRDSINSVLQWKTAMSGLHTLDLIYARFKRKSFSSGVQIPGQSPNYKNVLIDDNQTLLQADIFDNNLDAVFEQQVEDIDTLAIGYNSKFNLNGWWIDFDISHSKANSFESLNALIPHYVGAQDKNIHLDFTQGNILSMTTNIPLGDSTQISAHWNGKLDYVIQDTVDEIKLDSRYLFDQGLIEEVNFGISYFQRDKSHSQYKWNDDYQCAPCGGLVDLPNYLFQVIEYPDYLANESGARPNRWLMLTDVEAYNLKIQNIMEANGIVPDGVKWNQTIFDPSASYSNYEENLSLYGKIKMTEQSEYFDWHASAGARYLVFNNTSEGFLQNVEKIDLDPNSSDNELRLKLTYSQPEPAKSNTESRYFLPSANIALDFRNGYQLKAAVARVISFPNIEEIGINKKFTSDDSGTLVLSGGNSKLKPYSATQYDLSLEYYQTSGNAYSATLFHKNIDTFIATSSFEQTFQGEVSDAVLERRPQIVELVSTSENISGGSILGVELSSRFDLSAWCGFCSELATELNYTQILNNQMNTDPIELTAVQEPASVIEGLSEQAFNLNLNIKLAGLYSYLAYSWRSDFLNARQGTRTGGIPEHTRAAGHLDWRLGYQFNSKFEVSLDVFNLTRSSHLEYADVRNRVTHFEDTGISYQLGFRKQW</sequence>
<evidence type="ECO:0000259" key="6">
    <source>
        <dbReference type="Pfam" id="PF07715"/>
    </source>
</evidence>
<evidence type="ECO:0000313" key="8">
    <source>
        <dbReference type="Proteomes" id="UP001163726"/>
    </source>
</evidence>
<keyword evidence="3" id="KW-0998">Cell outer membrane</keyword>
<dbReference type="InterPro" id="IPR037066">
    <property type="entry name" value="Plug_dom_sf"/>
</dbReference>
<feature type="domain" description="TonB-dependent receptor plug" evidence="6">
    <location>
        <begin position="157"/>
        <end position="251"/>
    </location>
</feature>
<name>A0ABY7AQF1_9ALTE</name>
<dbReference type="InterPro" id="IPR036942">
    <property type="entry name" value="Beta-barrel_TonB_sf"/>
</dbReference>
<keyword evidence="7" id="KW-0614">Plasmid</keyword>
<organism evidence="7 8">
    <name type="scientific">Catenovulum adriaticum</name>
    <dbReference type="NCBI Taxonomy" id="2984846"/>
    <lineage>
        <taxon>Bacteria</taxon>
        <taxon>Pseudomonadati</taxon>
        <taxon>Pseudomonadota</taxon>
        <taxon>Gammaproteobacteria</taxon>
        <taxon>Alteromonadales</taxon>
        <taxon>Alteromonadaceae</taxon>
        <taxon>Catenovulum</taxon>
    </lineage>
</organism>
<keyword evidence="8" id="KW-1185">Reference proteome</keyword>
<dbReference type="SUPFAM" id="SSF56935">
    <property type="entry name" value="Porins"/>
    <property type="match status" value="1"/>
</dbReference>
<dbReference type="InterPro" id="IPR012910">
    <property type="entry name" value="Plug_dom"/>
</dbReference>
<dbReference type="EMBL" id="CP109966">
    <property type="protein sequence ID" value="WAJ71782.1"/>
    <property type="molecule type" value="Genomic_DNA"/>
</dbReference>
<protein>
    <submittedName>
        <fullName evidence="7">TonB-dependent receptor</fullName>
    </submittedName>
</protein>
<dbReference type="PROSITE" id="PS51257">
    <property type="entry name" value="PROKAR_LIPOPROTEIN"/>
    <property type="match status" value="1"/>
</dbReference>
<reference evidence="7" key="1">
    <citation type="submission" date="2022-10" db="EMBL/GenBank/DDBJ databases">
        <title>Catenovulum adriacola sp. nov. isolated in the Harbour of Susak.</title>
        <authorList>
            <person name="Schoch T."/>
            <person name="Reich S.J."/>
            <person name="Stoeferle S."/>
            <person name="Flaiz M."/>
            <person name="Kazda M."/>
            <person name="Riedel C.U."/>
            <person name="Duerre P."/>
        </authorList>
    </citation>
    <scope>NUCLEOTIDE SEQUENCE</scope>
    <source>
        <strain evidence="7">TS8</strain>
        <plasmid evidence="7">pCadTS8_1</plasmid>
    </source>
</reference>
<dbReference type="Pfam" id="PF07715">
    <property type="entry name" value="Plug"/>
    <property type="match status" value="1"/>
</dbReference>
<dbReference type="PANTHER" id="PTHR40980:SF4">
    <property type="entry name" value="TONB-DEPENDENT RECEPTOR-LIKE BETA-BARREL DOMAIN-CONTAINING PROTEIN"/>
    <property type="match status" value="1"/>
</dbReference>
<dbReference type="Pfam" id="PF00593">
    <property type="entry name" value="TonB_dep_Rec_b-barrel"/>
    <property type="match status" value="1"/>
</dbReference>
<proteinExistence type="inferred from homology"/>
<feature type="domain" description="TonB-dependent receptor-like beta-barrel" evidence="5">
    <location>
        <begin position="535"/>
        <end position="985"/>
    </location>
</feature>